<sequence>MTAVITASNLTDTILRDLFFFPSHSIYQARIWGVPARHGDIPNAYVKADKEEHEEIYLRIPRGVMILEEDMQKLGADTHSQIALRLKKSLYGLKQAEDY</sequence>
<gene>
    <name evidence="1" type="primary">AlNc14C284G10159</name>
    <name evidence="1" type="ORF">ALNC14_113940</name>
</gene>
<dbReference type="HOGENOM" id="CLU_2325085_0_0_1"/>
<proteinExistence type="predicted"/>
<protein>
    <submittedName>
        <fullName evidence="1">AlNc14C284G10159 protein</fullName>
    </submittedName>
</protein>
<reference evidence="1" key="2">
    <citation type="submission" date="2011-02" db="EMBL/GenBank/DDBJ databases">
        <authorList>
            <person name="MacLean D."/>
        </authorList>
    </citation>
    <scope>NUCLEOTIDE SEQUENCE</scope>
</reference>
<accession>F0WV14</accession>
<name>F0WV14_9STRA</name>
<dbReference type="AlphaFoldDB" id="F0WV14"/>
<dbReference type="EMBL" id="FR824329">
    <property type="protein sequence ID" value="CCA25250.1"/>
    <property type="molecule type" value="Genomic_DNA"/>
</dbReference>
<organism evidence="1">
    <name type="scientific">Albugo laibachii Nc14</name>
    <dbReference type="NCBI Taxonomy" id="890382"/>
    <lineage>
        <taxon>Eukaryota</taxon>
        <taxon>Sar</taxon>
        <taxon>Stramenopiles</taxon>
        <taxon>Oomycota</taxon>
        <taxon>Peronosporomycetes</taxon>
        <taxon>Albuginales</taxon>
        <taxon>Albuginaceae</taxon>
        <taxon>Albugo</taxon>
    </lineage>
</organism>
<reference evidence="1" key="1">
    <citation type="journal article" date="2011" name="PLoS Biol.">
        <title>Gene gain and loss during evolution of obligate parasitism in the white rust pathogen of Arabidopsis thaliana.</title>
        <authorList>
            <person name="Kemen E."/>
            <person name="Gardiner A."/>
            <person name="Schultz-Larsen T."/>
            <person name="Kemen A.C."/>
            <person name="Balmuth A.L."/>
            <person name="Robert-Seilaniantz A."/>
            <person name="Bailey K."/>
            <person name="Holub E."/>
            <person name="Studholme D.J."/>
            <person name="Maclean D."/>
            <person name="Jones J.D."/>
        </authorList>
    </citation>
    <scope>NUCLEOTIDE SEQUENCE</scope>
</reference>
<evidence type="ECO:0000313" key="1">
    <source>
        <dbReference type="EMBL" id="CCA25250.1"/>
    </source>
</evidence>